<feature type="domain" description="Integrase catalytic" evidence="1">
    <location>
        <begin position="14"/>
        <end position="53"/>
    </location>
</feature>
<dbReference type="RefSeq" id="WP_369414790.1">
    <property type="nucleotide sequence ID" value="NZ_JAFMZO010000002.1"/>
</dbReference>
<organism evidence="2 3">
    <name type="scientific">Paradesertivirga mongoliensis</name>
    <dbReference type="NCBI Taxonomy" id="2100740"/>
    <lineage>
        <taxon>Bacteria</taxon>
        <taxon>Pseudomonadati</taxon>
        <taxon>Bacteroidota</taxon>
        <taxon>Sphingobacteriia</taxon>
        <taxon>Sphingobacteriales</taxon>
        <taxon>Sphingobacteriaceae</taxon>
        <taxon>Paradesertivirga</taxon>
    </lineage>
</organism>
<evidence type="ECO:0000313" key="3">
    <source>
        <dbReference type="Proteomes" id="UP001597387"/>
    </source>
</evidence>
<sequence length="80" mass="9659">MNRISRCVSRECFQYTLTLRTEKRMEQTSEKIKESIEAYNHLRPHSSCDFLTPEQAHLKTGILRKRWKSKNYNRNEKTLV</sequence>
<evidence type="ECO:0000313" key="2">
    <source>
        <dbReference type="EMBL" id="MFD2164571.1"/>
    </source>
</evidence>
<evidence type="ECO:0000259" key="1">
    <source>
        <dbReference type="Pfam" id="PF13683"/>
    </source>
</evidence>
<gene>
    <name evidence="2" type="ORF">ACFSJU_19350</name>
</gene>
<dbReference type="InterPro" id="IPR001584">
    <property type="entry name" value="Integrase_cat-core"/>
</dbReference>
<reference evidence="3" key="1">
    <citation type="journal article" date="2019" name="Int. J. Syst. Evol. Microbiol.">
        <title>The Global Catalogue of Microorganisms (GCM) 10K type strain sequencing project: providing services to taxonomists for standard genome sequencing and annotation.</title>
        <authorList>
            <consortium name="The Broad Institute Genomics Platform"/>
            <consortium name="The Broad Institute Genome Sequencing Center for Infectious Disease"/>
            <person name="Wu L."/>
            <person name="Ma J."/>
        </authorList>
    </citation>
    <scope>NUCLEOTIDE SEQUENCE [LARGE SCALE GENOMIC DNA]</scope>
    <source>
        <strain evidence="3">KCTC 42217</strain>
    </source>
</reference>
<proteinExistence type="predicted"/>
<comment type="caution">
    <text evidence="2">The sequence shown here is derived from an EMBL/GenBank/DDBJ whole genome shotgun (WGS) entry which is preliminary data.</text>
</comment>
<protein>
    <submittedName>
        <fullName evidence="2">Integrase core domain-containing protein</fullName>
    </submittedName>
</protein>
<dbReference type="EMBL" id="JBHUHZ010000006">
    <property type="protein sequence ID" value="MFD2164571.1"/>
    <property type="molecule type" value="Genomic_DNA"/>
</dbReference>
<accession>A0ABW4ZRT4</accession>
<dbReference type="Pfam" id="PF13683">
    <property type="entry name" value="rve_3"/>
    <property type="match status" value="1"/>
</dbReference>
<dbReference type="Proteomes" id="UP001597387">
    <property type="component" value="Unassembled WGS sequence"/>
</dbReference>
<name>A0ABW4ZRT4_9SPHI</name>
<keyword evidence="3" id="KW-1185">Reference proteome</keyword>